<feature type="domain" description="Methionyl/Valyl/Leucyl/Isoleucyl-tRNA synthetase anticodon-binding" evidence="14">
    <location>
        <begin position="640"/>
        <end position="787"/>
    </location>
</feature>
<dbReference type="InterPro" id="IPR037118">
    <property type="entry name" value="Val-tRNA_synth_C_sf"/>
</dbReference>
<feature type="coiled-coil region" evidence="12">
    <location>
        <begin position="846"/>
        <end position="880"/>
    </location>
</feature>
<dbReference type="EC" id="6.1.1.9" evidence="12"/>
<comment type="similarity">
    <text evidence="11 12">Belongs to the class-I aminoacyl-tRNA synthetase family. ValS type 1 subfamily.</text>
</comment>
<evidence type="ECO:0000256" key="2">
    <source>
        <dbReference type="ARBA" id="ARBA00011245"/>
    </source>
</evidence>
<keyword evidence="4 12" id="KW-0436">Ligase</keyword>
<dbReference type="InterPro" id="IPR033705">
    <property type="entry name" value="Anticodon_Ia_Val"/>
</dbReference>
<dbReference type="FunFam" id="3.40.50.620:FF:000073">
    <property type="entry name" value="Valine--tRNA ligase"/>
    <property type="match status" value="1"/>
</dbReference>
<dbReference type="GO" id="GO:0005829">
    <property type="term" value="C:cytosol"/>
    <property type="evidence" value="ECO:0007669"/>
    <property type="project" value="TreeGrafter"/>
</dbReference>
<dbReference type="Gene3D" id="3.90.740.10">
    <property type="entry name" value="Valyl/Leucyl/Isoleucyl-tRNA synthetase, editing domain"/>
    <property type="match status" value="1"/>
</dbReference>
<dbReference type="InterPro" id="IPR009080">
    <property type="entry name" value="tRNAsynth_Ia_anticodon-bd"/>
</dbReference>
<comment type="subcellular location">
    <subcellularLocation>
        <location evidence="1 12">Cytoplasm</location>
    </subcellularLocation>
</comment>
<gene>
    <name evidence="12 16" type="primary">valS</name>
    <name evidence="16" type="ORF">Ctma_0720</name>
</gene>
<evidence type="ECO:0000256" key="5">
    <source>
        <dbReference type="ARBA" id="ARBA00022741"/>
    </source>
</evidence>
<dbReference type="GO" id="GO:0002161">
    <property type="term" value="F:aminoacyl-tRNA deacylase activity"/>
    <property type="evidence" value="ECO:0007669"/>
    <property type="project" value="InterPro"/>
</dbReference>
<reference evidence="16" key="1">
    <citation type="submission" date="2023-10" db="EMBL/GenBank/DDBJ databases">
        <title>The first scallop-associated chemosynthetic bacterial symbiont.</title>
        <authorList>
            <person name="Lin Y.-T."/>
            <person name="Sun J."/>
            <person name="Ip J.C.-H."/>
            <person name="He X."/>
            <person name="Gao Z.-M."/>
            <person name="Perez M."/>
            <person name="Xu T."/>
            <person name="Qian P.-Y."/>
            <person name="Qiu J.-W."/>
        </authorList>
    </citation>
    <scope>NUCLEOTIDE SEQUENCE</scope>
    <source>
        <strain evidence="16">Gill1</strain>
    </source>
</reference>
<keyword evidence="7 12" id="KW-0648">Protein biosynthesis</keyword>
<keyword evidence="8 12" id="KW-0175">Coiled coil</keyword>
<evidence type="ECO:0000259" key="15">
    <source>
        <dbReference type="Pfam" id="PF10458"/>
    </source>
</evidence>
<dbReference type="InterPro" id="IPR014729">
    <property type="entry name" value="Rossmann-like_a/b/a_fold"/>
</dbReference>
<feature type="domain" description="Valyl-tRNA synthetase tRNA-binding arm" evidence="15">
    <location>
        <begin position="850"/>
        <end position="913"/>
    </location>
</feature>
<evidence type="ECO:0000313" key="16">
    <source>
        <dbReference type="EMBL" id="WXU00015.1"/>
    </source>
</evidence>
<dbReference type="SUPFAM" id="SSF46589">
    <property type="entry name" value="tRNA-binding arm"/>
    <property type="match status" value="1"/>
</dbReference>
<feature type="short sequence motif" description="'HIGH' region" evidence="12">
    <location>
        <begin position="43"/>
        <end position="53"/>
    </location>
</feature>
<evidence type="ECO:0000256" key="8">
    <source>
        <dbReference type="ARBA" id="ARBA00023054"/>
    </source>
</evidence>
<evidence type="ECO:0000256" key="10">
    <source>
        <dbReference type="ARBA" id="ARBA00047552"/>
    </source>
</evidence>
<dbReference type="Gene3D" id="1.10.287.380">
    <property type="entry name" value="Valyl-tRNA synthetase, C-terminal domain"/>
    <property type="match status" value="1"/>
</dbReference>
<dbReference type="PANTHER" id="PTHR11946:SF93">
    <property type="entry name" value="VALINE--TRNA LIGASE, CHLOROPLASTIC_MITOCHONDRIAL 2"/>
    <property type="match status" value="1"/>
</dbReference>
<dbReference type="Pfam" id="PF10458">
    <property type="entry name" value="Val_tRNA-synt_C"/>
    <property type="match status" value="1"/>
</dbReference>
<dbReference type="NCBIfam" id="NF004349">
    <property type="entry name" value="PRK05729.1"/>
    <property type="match status" value="1"/>
</dbReference>
<dbReference type="SUPFAM" id="SSF47323">
    <property type="entry name" value="Anticodon-binding domain of a subclass of class I aminoacyl-tRNA synthetases"/>
    <property type="match status" value="1"/>
</dbReference>
<dbReference type="CDD" id="cd00817">
    <property type="entry name" value="ValRS_core"/>
    <property type="match status" value="1"/>
</dbReference>
<evidence type="ECO:0000256" key="9">
    <source>
        <dbReference type="ARBA" id="ARBA00023146"/>
    </source>
</evidence>
<dbReference type="FunFam" id="3.40.50.620:FF:000032">
    <property type="entry name" value="Valine--tRNA ligase"/>
    <property type="match status" value="1"/>
</dbReference>
<dbReference type="HAMAP" id="MF_02004">
    <property type="entry name" value="Val_tRNA_synth_type1"/>
    <property type="match status" value="1"/>
</dbReference>
<dbReference type="InterPro" id="IPR001412">
    <property type="entry name" value="aa-tRNA-synth_I_CS"/>
</dbReference>
<dbReference type="PROSITE" id="PS00178">
    <property type="entry name" value="AA_TRNA_LIGASE_I"/>
    <property type="match status" value="1"/>
</dbReference>
<dbReference type="CDD" id="cd07962">
    <property type="entry name" value="Anticodon_Ia_Val"/>
    <property type="match status" value="1"/>
</dbReference>
<comment type="catalytic activity">
    <reaction evidence="10 12">
        <text>tRNA(Val) + L-valine + ATP = L-valyl-tRNA(Val) + AMP + diphosphate</text>
        <dbReference type="Rhea" id="RHEA:10704"/>
        <dbReference type="Rhea" id="RHEA-COMP:9672"/>
        <dbReference type="Rhea" id="RHEA-COMP:9708"/>
        <dbReference type="ChEBI" id="CHEBI:30616"/>
        <dbReference type="ChEBI" id="CHEBI:33019"/>
        <dbReference type="ChEBI" id="CHEBI:57762"/>
        <dbReference type="ChEBI" id="CHEBI:78442"/>
        <dbReference type="ChEBI" id="CHEBI:78537"/>
        <dbReference type="ChEBI" id="CHEBI:456215"/>
        <dbReference type="EC" id="6.1.1.9"/>
    </reaction>
</comment>
<protein>
    <recommendedName>
        <fullName evidence="12">Valine--tRNA ligase</fullName>
        <ecNumber evidence="12">6.1.1.9</ecNumber>
    </recommendedName>
    <alternativeName>
        <fullName evidence="12">Valyl-tRNA synthetase</fullName>
        <shortName evidence="12">ValRS</shortName>
    </alternativeName>
</protein>
<keyword evidence="3 12" id="KW-0963">Cytoplasm</keyword>
<dbReference type="Pfam" id="PF08264">
    <property type="entry name" value="Anticodon_1"/>
    <property type="match status" value="1"/>
</dbReference>
<proteinExistence type="inferred from homology"/>
<evidence type="ECO:0000259" key="13">
    <source>
        <dbReference type="Pfam" id="PF00133"/>
    </source>
</evidence>
<feature type="short sequence motif" description="'KMSKS' region" evidence="12">
    <location>
        <begin position="523"/>
        <end position="527"/>
    </location>
</feature>
<dbReference type="InterPro" id="IPR010978">
    <property type="entry name" value="tRNA-bd_arm"/>
</dbReference>
<feature type="binding site" evidence="12">
    <location>
        <position position="526"/>
    </location>
    <ligand>
        <name>ATP</name>
        <dbReference type="ChEBI" id="CHEBI:30616"/>
    </ligand>
</feature>
<evidence type="ECO:0000256" key="12">
    <source>
        <dbReference type="HAMAP-Rule" id="MF_02004"/>
    </source>
</evidence>
<dbReference type="InterPro" id="IPR013155">
    <property type="entry name" value="M/V/L/I-tRNA-synth_anticd-bd"/>
</dbReference>
<dbReference type="EMBL" id="CP138327">
    <property type="protein sequence ID" value="WXU00015.1"/>
    <property type="molecule type" value="Genomic_DNA"/>
</dbReference>
<dbReference type="PRINTS" id="PR00986">
    <property type="entry name" value="TRNASYNTHVAL"/>
</dbReference>
<organism evidence="16">
    <name type="scientific">Catillopecten margaritatus gill symbiont</name>
    <dbReference type="NCBI Taxonomy" id="3083288"/>
    <lineage>
        <taxon>Bacteria</taxon>
        <taxon>Pseudomonadati</taxon>
        <taxon>Pseudomonadota</taxon>
        <taxon>Gammaproteobacteria</taxon>
        <taxon>sulfur-oxidizing symbionts</taxon>
    </lineage>
</organism>
<comment type="domain">
    <text evidence="12">ValRS has two distinct active sites: one for aminoacylation and one for editing. The misactivated threonine is translocated from the active site to the editing site.</text>
</comment>
<name>A0AAU6PG69_9GAMM</name>
<evidence type="ECO:0000256" key="7">
    <source>
        <dbReference type="ARBA" id="ARBA00022917"/>
    </source>
</evidence>
<comment type="subunit">
    <text evidence="2 12">Monomer.</text>
</comment>
<evidence type="ECO:0000256" key="11">
    <source>
        <dbReference type="ARBA" id="ARBA00060830"/>
    </source>
</evidence>
<comment type="domain">
    <text evidence="12">The C-terminal coiled-coil domain is crucial for aminoacylation activity.</text>
</comment>
<dbReference type="GO" id="GO:0006438">
    <property type="term" value="P:valyl-tRNA aminoacylation"/>
    <property type="evidence" value="ECO:0007669"/>
    <property type="project" value="UniProtKB-UniRule"/>
</dbReference>
<dbReference type="InterPro" id="IPR002303">
    <property type="entry name" value="Valyl-tRNA_ligase"/>
</dbReference>
<dbReference type="PANTHER" id="PTHR11946">
    <property type="entry name" value="VALYL-TRNA SYNTHETASES"/>
    <property type="match status" value="1"/>
</dbReference>
<evidence type="ECO:0000256" key="3">
    <source>
        <dbReference type="ARBA" id="ARBA00022490"/>
    </source>
</evidence>
<dbReference type="GO" id="GO:0004832">
    <property type="term" value="F:valine-tRNA ligase activity"/>
    <property type="evidence" value="ECO:0007669"/>
    <property type="project" value="UniProtKB-UniRule"/>
</dbReference>
<keyword evidence="6 12" id="KW-0067">ATP-binding</keyword>
<dbReference type="InterPro" id="IPR009008">
    <property type="entry name" value="Val/Leu/Ile-tRNA-synth_edit"/>
</dbReference>
<dbReference type="Gene3D" id="3.40.50.620">
    <property type="entry name" value="HUPs"/>
    <property type="match status" value="2"/>
</dbReference>
<dbReference type="FunFam" id="1.10.287.380:FF:000001">
    <property type="entry name" value="Valine--tRNA ligase"/>
    <property type="match status" value="1"/>
</dbReference>
<feature type="domain" description="Aminoacyl-tRNA synthetase class Ia" evidence="13">
    <location>
        <begin position="16"/>
        <end position="600"/>
    </location>
</feature>
<dbReference type="Pfam" id="PF00133">
    <property type="entry name" value="tRNA-synt_1"/>
    <property type="match status" value="1"/>
</dbReference>
<dbReference type="SUPFAM" id="SSF50677">
    <property type="entry name" value="ValRS/IleRS/LeuRS editing domain"/>
    <property type="match status" value="1"/>
</dbReference>
<keyword evidence="5 12" id="KW-0547">Nucleotide-binding</keyword>
<dbReference type="SUPFAM" id="SSF52374">
    <property type="entry name" value="Nucleotidylyl transferase"/>
    <property type="match status" value="1"/>
</dbReference>
<keyword evidence="9 12" id="KW-0030">Aminoacyl-tRNA synthetase</keyword>
<dbReference type="InterPro" id="IPR002300">
    <property type="entry name" value="aa-tRNA-synth_Ia"/>
</dbReference>
<evidence type="ECO:0000256" key="4">
    <source>
        <dbReference type="ARBA" id="ARBA00022598"/>
    </source>
</evidence>
<dbReference type="Gene3D" id="1.10.730.10">
    <property type="entry name" value="Isoleucyl-tRNA Synthetase, Domain 1"/>
    <property type="match status" value="1"/>
</dbReference>
<evidence type="ECO:0000256" key="6">
    <source>
        <dbReference type="ARBA" id="ARBA00022840"/>
    </source>
</evidence>
<sequence>MEKTYNPEQIENKYRSLWEGGNLFSSDSNSTSKNAYCIMLPPPNVTGSLHMGHAFQHTIMDVLTRYHRGKGEQTLWQPGTDHAGIATQMVVERQLAAQDITRHDVGREKFVEKIWDWKAQSGGTITSQMRRLGASVDWEKERFTMDDGLSDAVKKVFVQLHQEGLIYRGKRLVNWDPVLQTALSDLEVVAKEENGFMHHVKYPFVDGDGFMEIATTRPETILADGALAVDPSDERYKKMVGKWVHVPMTDRKIPIVADDYVDMDFGTGCVKITPAHDFNDWEVGKRHKMEVINLLTADAKMGENAPKVYQGLDRFEARKKIIKDLDEAGLLVAVKPHKLTPPRGDRSGAILEPYLTDQWFVKVAPLAEPAIDAVKNGDIRFIPENWNKTYYNWMENIEDWCISRQIWWGHRIPAWYDNEGNIFVAESLEDAQKQAGEGVALQQDDDVLDTWFSSALWPFSTLGWPEKTPDLARFYPTDVLVTGFDIIFFWVARMIMFGLKFAGDVPFKDIYITGLIRDGQGQKMSKSKGNVLDPIDLIDGISLEDLLEKRTQGMMQPKMAEKIKKQTRKEFGEGIPAFGTDALRFTFAALASFGRDIKFDLKRVEGYRNFCNKLWNASRFVLMNLEGESIDTKAKLSTADEWILSRLQDTKIKVEKHLKDYRLDLMSQELYEFVWDDYCSWYLELSKPLLSDEATKAGTQATLIKVLNEMVTLLHPIIPFITEAIFEQCNTILDKDNTSLMTQAYPAVDTALISAQSETEIKWLQTFILGIRQIRGEMNIPPNKPLNCFVQNFNESDEAFLNKNTTVLNTLSKMETIDKLSPTDEAPESATALVGEMKILIPLAGLIDKDQEIARLNKEIEKLNQQKKQFEGKLNNKKFVASAPEAIVNTERERLVTTKSAIADLSAQLEKIGNL</sequence>
<comment type="function">
    <text evidence="12">Catalyzes the attachment of valine to tRNA(Val). As ValRS can inadvertently accommodate and process structurally similar amino acids such as threonine, to avoid such errors, it has a 'posttransfer' editing activity that hydrolyzes mischarged Thr-tRNA(Val) in a tRNA-dependent manner.</text>
</comment>
<dbReference type="AlphaFoldDB" id="A0AAU6PG69"/>
<dbReference type="GO" id="GO:0005524">
    <property type="term" value="F:ATP binding"/>
    <property type="evidence" value="ECO:0007669"/>
    <property type="project" value="UniProtKB-UniRule"/>
</dbReference>
<evidence type="ECO:0000256" key="1">
    <source>
        <dbReference type="ARBA" id="ARBA00004496"/>
    </source>
</evidence>
<evidence type="ECO:0000259" key="14">
    <source>
        <dbReference type="Pfam" id="PF08264"/>
    </source>
</evidence>
<dbReference type="NCBIfam" id="TIGR00422">
    <property type="entry name" value="valS"/>
    <property type="match status" value="1"/>
</dbReference>
<accession>A0AAU6PG69</accession>
<dbReference type="InterPro" id="IPR019499">
    <property type="entry name" value="Val-tRNA_synth_tRNA-bd"/>
</dbReference>